<protein>
    <recommendedName>
        <fullName evidence="4">DUF1232 domain-containing protein</fullName>
    </recommendedName>
</protein>
<gene>
    <name evidence="2" type="ORF">JQS43_09735</name>
</gene>
<feature type="transmembrane region" description="Helical" evidence="1">
    <location>
        <begin position="6"/>
        <end position="28"/>
    </location>
</feature>
<evidence type="ECO:0000313" key="2">
    <source>
        <dbReference type="EMBL" id="QSB16523.1"/>
    </source>
</evidence>
<keyword evidence="1" id="KW-0812">Transmembrane</keyword>
<evidence type="ECO:0000256" key="1">
    <source>
        <dbReference type="SAM" id="Phobius"/>
    </source>
</evidence>
<name>A0A895YMI5_9ACTN</name>
<dbReference type="KEGG" id="nhy:JQS43_09735"/>
<proteinExistence type="predicted"/>
<evidence type="ECO:0000313" key="3">
    <source>
        <dbReference type="Proteomes" id="UP000662857"/>
    </source>
</evidence>
<dbReference type="EMBL" id="CP070499">
    <property type="protein sequence ID" value="QSB16523.1"/>
    <property type="molecule type" value="Genomic_DNA"/>
</dbReference>
<evidence type="ECO:0008006" key="4">
    <source>
        <dbReference type="Google" id="ProtNLM"/>
    </source>
</evidence>
<organism evidence="2 3">
    <name type="scientific">Natronosporangium hydrolyticum</name>
    <dbReference type="NCBI Taxonomy" id="2811111"/>
    <lineage>
        <taxon>Bacteria</taxon>
        <taxon>Bacillati</taxon>
        <taxon>Actinomycetota</taxon>
        <taxon>Actinomycetes</taxon>
        <taxon>Micromonosporales</taxon>
        <taxon>Micromonosporaceae</taxon>
        <taxon>Natronosporangium</taxon>
    </lineage>
</organism>
<keyword evidence="1" id="KW-0472">Membrane</keyword>
<accession>A0A895YMI5</accession>
<dbReference type="Proteomes" id="UP000662857">
    <property type="component" value="Chromosome"/>
</dbReference>
<dbReference type="RefSeq" id="WP_239678746.1">
    <property type="nucleotide sequence ID" value="NZ_CP070499.1"/>
</dbReference>
<sequence length="120" mass="12842">MDSPLTIALIILGVVAVGFFVAAIVLIVKLLKLYSAVKSGAMPLQGKVAFWAALIYGISPVDLLPAPVYLDDVAILAGAVAYVGNLARKYVRVDHGPRDQIDAESGPKLHDQLKGYELKR</sequence>
<keyword evidence="3" id="KW-1185">Reference proteome</keyword>
<feature type="transmembrane region" description="Helical" evidence="1">
    <location>
        <begin position="48"/>
        <end position="67"/>
    </location>
</feature>
<reference evidence="2" key="1">
    <citation type="submission" date="2021-02" db="EMBL/GenBank/DDBJ databases">
        <title>Natrosporangium hydrolyticum gen. nov., sp. nov, a haloalkaliphilic actinobacterium from a soda solonchak soil.</title>
        <authorList>
            <person name="Sorokin D.Y."/>
            <person name="Khijniak T.V."/>
            <person name="Zakharycheva A.P."/>
            <person name="Boueva O.V."/>
            <person name="Ariskina E.V."/>
            <person name="Hahnke R.L."/>
            <person name="Bunk B."/>
            <person name="Sproer C."/>
            <person name="Schumann P."/>
            <person name="Evtushenko L.I."/>
            <person name="Kublanov I.V."/>
        </authorList>
    </citation>
    <scope>NUCLEOTIDE SEQUENCE</scope>
    <source>
        <strain evidence="2">DSM 106523</strain>
    </source>
</reference>
<dbReference type="AlphaFoldDB" id="A0A895YMI5"/>
<keyword evidence="1" id="KW-1133">Transmembrane helix</keyword>